<protein>
    <submittedName>
        <fullName evidence="1">Uncharacterized protein</fullName>
    </submittedName>
</protein>
<dbReference type="Proteomes" id="UP000053424">
    <property type="component" value="Unassembled WGS sequence"/>
</dbReference>
<keyword evidence="2" id="KW-1185">Reference proteome</keyword>
<evidence type="ECO:0000313" key="1">
    <source>
        <dbReference type="EMBL" id="KIM37402.1"/>
    </source>
</evidence>
<dbReference type="HOGENOM" id="CLU_2606305_0_0_1"/>
<name>A0A0C2Y8P3_HEBCY</name>
<evidence type="ECO:0000313" key="2">
    <source>
        <dbReference type="Proteomes" id="UP000053424"/>
    </source>
</evidence>
<reference evidence="2" key="2">
    <citation type="submission" date="2015-01" db="EMBL/GenBank/DDBJ databases">
        <title>Evolutionary Origins and Diversification of the Mycorrhizal Mutualists.</title>
        <authorList>
            <consortium name="DOE Joint Genome Institute"/>
            <consortium name="Mycorrhizal Genomics Consortium"/>
            <person name="Kohler A."/>
            <person name="Kuo A."/>
            <person name="Nagy L.G."/>
            <person name="Floudas D."/>
            <person name="Copeland A."/>
            <person name="Barry K.W."/>
            <person name="Cichocki N."/>
            <person name="Veneault-Fourrey C."/>
            <person name="LaButti K."/>
            <person name="Lindquist E.A."/>
            <person name="Lipzen A."/>
            <person name="Lundell T."/>
            <person name="Morin E."/>
            <person name="Murat C."/>
            <person name="Riley R."/>
            <person name="Ohm R."/>
            <person name="Sun H."/>
            <person name="Tunlid A."/>
            <person name="Henrissat B."/>
            <person name="Grigoriev I.V."/>
            <person name="Hibbett D.S."/>
            <person name="Martin F."/>
        </authorList>
    </citation>
    <scope>NUCLEOTIDE SEQUENCE [LARGE SCALE GENOMIC DNA]</scope>
    <source>
        <strain evidence="2">h7</strain>
    </source>
</reference>
<accession>A0A0C2Y8P3</accession>
<organism evidence="1 2">
    <name type="scientific">Hebeloma cylindrosporum</name>
    <dbReference type="NCBI Taxonomy" id="76867"/>
    <lineage>
        <taxon>Eukaryota</taxon>
        <taxon>Fungi</taxon>
        <taxon>Dikarya</taxon>
        <taxon>Basidiomycota</taxon>
        <taxon>Agaricomycotina</taxon>
        <taxon>Agaricomycetes</taxon>
        <taxon>Agaricomycetidae</taxon>
        <taxon>Agaricales</taxon>
        <taxon>Agaricineae</taxon>
        <taxon>Hymenogastraceae</taxon>
        <taxon>Hebeloma</taxon>
    </lineage>
</organism>
<gene>
    <name evidence="1" type="ORF">M413DRAFT_448470</name>
</gene>
<sequence>MSVILKPENVKVDPRRKAPTRRHFGFTATFGHPKSACLPFVQQRSQGTPLKLGPSNSVEPLWNEQSPLTFTDKQVVCRY</sequence>
<dbReference type="AlphaFoldDB" id="A0A0C2Y8P3"/>
<reference evidence="1 2" key="1">
    <citation type="submission" date="2014-04" db="EMBL/GenBank/DDBJ databases">
        <authorList>
            <consortium name="DOE Joint Genome Institute"/>
            <person name="Kuo A."/>
            <person name="Gay G."/>
            <person name="Dore J."/>
            <person name="Kohler A."/>
            <person name="Nagy L.G."/>
            <person name="Floudas D."/>
            <person name="Copeland A."/>
            <person name="Barry K.W."/>
            <person name="Cichocki N."/>
            <person name="Veneault-Fourrey C."/>
            <person name="LaButti K."/>
            <person name="Lindquist E.A."/>
            <person name="Lipzen A."/>
            <person name="Lundell T."/>
            <person name="Morin E."/>
            <person name="Murat C."/>
            <person name="Sun H."/>
            <person name="Tunlid A."/>
            <person name="Henrissat B."/>
            <person name="Grigoriev I.V."/>
            <person name="Hibbett D.S."/>
            <person name="Martin F."/>
            <person name="Nordberg H.P."/>
            <person name="Cantor M.N."/>
            <person name="Hua S.X."/>
        </authorList>
    </citation>
    <scope>NUCLEOTIDE SEQUENCE [LARGE SCALE GENOMIC DNA]</scope>
    <source>
        <strain evidence="2">h7</strain>
    </source>
</reference>
<dbReference type="EMBL" id="KN831797">
    <property type="protein sequence ID" value="KIM37402.1"/>
    <property type="molecule type" value="Genomic_DNA"/>
</dbReference>
<proteinExistence type="predicted"/>